<feature type="compositionally biased region" description="Basic and acidic residues" evidence="1">
    <location>
        <begin position="1"/>
        <end position="18"/>
    </location>
</feature>
<protein>
    <submittedName>
        <fullName evidence="2">Uncharacterized protein</fullName>
    </submittedName>
</protein>
<dbReference type="Proteomes" id="UP000549765">
    <property type="component" value="Unassembled WGS sequence"/>
</dbReference>
<feature type="region of interest" description="Disordered" evidence="1">
    <location>
        <begin position="64"/>
        <end position="105"/>
    </location>
</feature>
<proteinExistence type="predicted"/>
<evidence type="ECO:0000313" key="3">
    <source>
        <dbReference type="Proteomes" id="UP000549765"/>
    </source>
</evidence>
<comment type="caution">
    <text evidence="2">The sequence shown here is derived from an EMBL/GenBank/DDBJ whole genome shotgun (WGS) entry which is preliminary data.</text>
</comment>
<organism evidence="2 3">
    <name type="scientific">Periweissella fabalis</name>
    <dbReference type="NCBI Taxonomy" id="1070421"/>
    <lineage>
        <taxon>Bacteria</taxon>
        <taxon>Bacillati</taxon>
        <taxon>Bacillota</taxon>
        <taxon>Bacilli</taxon>
        <taxon>Lactobacillales</taxon>
        <taxon>Lactobacillaceae</taxon>
        <taxon>Periweissella</taxon>
    </lineage>
</organism>
<reference evidence="2 3" key="1">
    <citation type="submission" date="2020-04" db="EMBL/GenBank/DDBJ databases">
        <title>MicrobeNet Type strains.</title>
        <authorList>
            <person name="Nicholson A.C."/>
        </authorList>
    </citation>
    <scope>NUCLEOTIDE SEQUENCE [LARGE SCALE GENOMIC DNA]</scope>
    <source>
        <strain evidence="2 3">CCUG 61472</strain>
    </source>
</reference>
<feature type="region of interest" description="Disordered" evidence="1">
    <location>
        <begin position="1"/>
        <end position="44"/>
    </location>
</feature>
<evidence type="ECO:0000256" key="1">
    <source>
        <dbReference type="SAM" id="MobiDB-lite"/>
    </source>
</evidence>
<gene>
    <name evidence="2" type="ORF">HF964_07750</name>
</gene>
<evidence type="ECO:0000313" key="2">
    <source>
        <dbReference type="EMBL" id="NKZ24684.1"/>
    </source>
</evidence>
<dbReference type="AlphaFoldDB" id="A0A7X6N3J9"/>
<accession>A0A7X6N3J9</accession>
<keyword evidence="3" id="KW-1185">Reference proteome</keyword>
<dbReference type="EMBL" id="JAAXPN010000008">
    <property type="protein sequence ID" value="NKZ24684.1"/>
    <property type="molecule type" value="Genomic_DNA"/>
</dbReference>
<feature type="compositionally biased region" description="Low complexity" evidence="1">
    <location>
        <begin position="64"/>
        <end position="97"/>
    </location>
</feature>
<feature type="non-terminal residue" evidence="2">
    <location>
        <position position="105"/>
    </location>
</feature>
<feature type="compositionally biased region" description="Polar residues" evidence="1">
    <location>
        <begin position="24"/>
        <end position="39"/>
    </location>
</feature>
<sequence>MGLFDIFRKKDTEKHPEQVDETIQKTTPDVNNAPVNSEPAQEDAILNKEPVVKVTKGIKIPIADTPVTETTPEVESDTTVTETTPEVESDTTVTETTPEVESDTT</sequence>
<name>A0A7X6N3J9_9LACO</name>